<gene>
    <name evidence="3" type="ORF">NCTC10293_01060</name>
</gene>
<feature type="transmembrane region" description="Helical" evidence="1">
    <location>
        <begin position="99"/>
        <end position="121"/>
    </location>
</feature>
<dbReference type="Proteomes" id="UP000255279">
    <property type="component" value="Unassembled WGS sequence"/>
</dbReference>
<dbReference type="OrthoDB" id="1631120at2"/>
<keyword evidence="1" id="KW-1133">Transmembrane helix</keyword>
<dbReference type="InterPro" id="IPR058208">
    <property type="entry name" value="PACE"/>
</dbReference>
<feature type="transmembrane region" description="Helical" evidence="1">
    <location>
        <begin position="35"/>
        <end position="53"/>
    </location>
</feature>
<dbReference type="InterPro" id="IPR007896">
    <property type="entry name" value="BTP_bacteria"/>
</dbReference>
<feature type="transmembrane region" description="Helical" evidence="1">
    <location>
        <begin position="59"/>
        <end position="78"/>
    </location>
</feature>
<proteinExistence type="predicted"/>
<evidence type="ECO:0000313" key="4">
    <source>
        <dbReference type="Proteomes" id="UP000255279"/>
    </source>
</evidence>
<sequence length="162" mass="17998">MSNNPPISNVSNANSEANLADTNPLSIKERIVHTLLFEVGAVILSVVVIKLFGSHDTGAATGVSVLMATMAMVWNLVFNYGFDKVFTGDRLKRGVGVRLLHVVLFEGGLVLFTVPVIAWILQVSLWQALMMDIGITLVITVYAFLYNWAFDYVRDRLIRKRV</sequence>
<dbReference type="NCBIfam" id="NF033664">
    <property type="entry name" value="PACE_transport"/>
    <property type="match status" value="1"/>
</dbReference>
<feature type="domain" description="Chlorhexidine efflux transporter" evidence="2">
    <location>
        <begin position="26"/>
        <end position="86"/>
    </location>
</feature>
<evidence type="ECO:0000259" key="2">
    <source>
        <dbReference type="Pfam" id="PF05232"/>
    </source>
</evidence>
<dbReference type="RefSeq" id="WP_078276605.1">
    <property type="nucleotide sequence ID" value="NZ_MUXU01000036.1"/>
</dbReference>
<accession>A0A378R5Z0</accession>
<protein>
    <submittedName>
        <fullName evidence="3">Predicted membrane protein</fullName>
    </submittedName>
</protein>
<evidence type="ECO:0000256" key="1">
    <source>
        <dbReference type="SAM" id="Phobius"/>
    </source>
</evidence>
<feature type="domain" description="Chlorhexidine efflux transporter" evidence="2">
    <location>
        <begin position="93"/>
        <end position="156"/>
    </location>
</feature>
<keyword evidence="1" id="KW-0812">Transmembrane</keyword>
<evidence type="ECO:0000313" key="3">
    <source>
        <dbReference type="EMBL" id="STZ10705.1"/>
    </source>
</evidence>
<keyword evidence="1" id="KW-0472">Membrane</keyword>
<organism evidence="3 4">
    <name type="scientific">Moraxella caviae</name>
    <dbReference type="NCBI Taxonomy" id="34060"/>
    <lineage>
        <taxon>Bacteria</taxon>
        <taxon>Pseudomonadati</taxon>
        <taxon>Pseudomonadota</taxon>
        <taxon>Gammaproteobacteria</taxon>
        <taxon>Moraxellales</taxon>
        <taxon>Moraxellaceae</taxon>
        <taxon>Moraxella</taxon>
    </lineage>
</organism>
<reference evidence="3 4" key="1">
    <citation type="submission" date="2018-06" db="EMBL/GenBank/DDBJ databases">
        <authorList>
            <consortium name="Pathogen Informatics"/>
            <person name="Doyle S."/>
        </authorList>
    </citation>
    <scope>NUCLEOTIDE SEQUENCE [LARGE SCALE GENOMIC DNA]</scope>
    <source>
        <strain evidence="3 4">NCTC10293</strain>
    </source>
</reference>
<dbReference type="EMBL" id="UGQE01000001">
    <property type="protein sequence ID" value="STZ10705.1"/>
    <property type="molecule type" value="Genomic_DNA"/>
</dbReference>
<dbReference type="AlphaFoldDB" id="A0A378R5Z0"/>
<name>A0A378R5Z0_9GAMM</name>
<feature type="transmembrane region" description="Helical" evidence="1">
    <location>
        <begin position="133"/>
        <end position="153"/>
    </location>
</feature>
<dbReference type="Pfam" id="PF05232">
    <property type="entry name" value="BTP"/>
    <property type="match status" value="2"/>
</dbReference>